<keyword evidence="4" id="KW-1185">Reference proteome</keyword>
<evidence type="ECO:0008006" key="5">
    <source>
        <dbReference type="Google" id="ProtNLM"/>
    </source>
</evidence>
<keyword evidence="2" id="KW-0732">Signal</keyword>
<feature type="signal peptide" evidence="2">
    <location>
        <begin position="1"/>
        <end position="21"/>
    </location>
</feature>
<feature type="chain" id="PRO_5039496701" description="Gram-positive cocci surface proteins LPxTG domain-containing protein" evidence="2">
    <location>
        <begin position="22"/>
        <end position="87"/>
    </location>
</feature>
<evidence type="ECO:0000256" key="1">
    <source>
        <dbReference type="SAM" id="Phobius"/>
    </source>
</evidence>
<evidence type="ECO:0000313" key="4">
    <source>
        <dbReference type="Proteomes" id="UP000031938"/>
    </source>
</evidence>
<dbReference type="Proteomes" id="UP000031938">
    <property type="component" value="Unassembled WGS sequence"/>
</dbReference>
<proteinExistence type="predicted"/>
<dbReference type="AlphaFoldDB" id="A0A0C2S6I7"/>
<evidence type="ECO:0000256" key="2">
    <source>
        <dbReference type="SAM" id="SignalP"/>
    </source>
</evidence>
<keyword evidence="1" id="KW-1133">Transmembrane helix</keyword>
<gene>
    <name evidence="3" type="ORF">KP78_11120</name>
</gene>
<sequence>MKKIITLLFMFTIIYSAPPLAYTGWAETNTLESRTEYEITGKRLMAAAAEPIYEESSSTNSVIMPIAIVVLLIIAIGATVYFIRSKK</sequence>
<name>A0A0C2S6I7_9BACL</name>
<keyword evidence="1" id="KW-0472">Membrane</keyword>
<protein>
    <recommendedName>
        <fullName evidence="5">Gram-positive cocci surface proteins LPxTG domain-containing protein</fullName>
    </recommendedName>
</protein>
<comment type="caution">
    <text evidence="3">The sequence shown here is derived from an EMBL/GenBank/DDBJ whole genome shotgun (WGS) entry which is preliminary data.</text>
</comment>
<organism evidence="3 4">
    <name type="scientific">Jeotgalibacillus soli</name>
    <dbReference type="NCBI Taxonomy" id="889306"/>
    <lineage>
        <taxon>Bacteria</taxon>
        <taxon>Bacillati</taxon>
        <taxon>Bacillota</taxon>
        <taxon>Bacilli</taxon>
        <taxon>Bacillales</taxon>
        <taxon>Caryophanaceae</taxon>
        <taxon>Jeotgalibacillus</taxon>
    </lineage>
</organism>
<accession>A0A0C2S6I7</accession>
<feature type="transmembrane region" description="Helical" evidence="1">
    <location>
        <begin position="62"/>
        <end position="83"/>
    </location>
</feature>
<keyword evidence="1" id="KW-0812">Transmembrane</keyword>
<dbReference type="PATRIC" id="fig|889306.3.peg.1120"/>
<dbReference type="EMBL" id="JXRP01000009">
    <property type="protein sequence ID" value="KIL49644.1"/>
    <property type="molecule type" value="Genomic_DNA"/>
</dbReference>
<dbReference type="RefSeq" id="WP_041086892.1">
    <property type="nucleotide sequence ID" value="NZ_JXRP01000009.1"/>
</dbReference>
<reference evidence="3 4" key="1">
    <citation type="submission" date="2015-01" db="EMBL/GenBank/DDBJ databases">
        <title>Genome sequencing of Jeotgalibacillus soli.</title>
        <authorList>
            <person name="Goh K.M."/>
            <person name="Chan K.-G."/>
            <person name="Yaakop A.S."/>
            <person name="Ee R."/>
            <person name="Gan H.M."/>
            <person name="Chan C.S."/>
        </authorList>
    </citation>
    <scope>NUCLEOTIDE SEQUENCE [LARGE SCALE GENOMIC DNA]</scope>
    <source>
        <strain evidence="3 4">P9</strain>
    </source>
</reference>
<evidence type="ECO:0000313" key="3">
    <source>
        <dbReference type="EMBL" id="KIL49644.1"/>
    </source>
</evidence>